<dbReference type="SUPFAM" id="SSF54523">
    <property type="entry name" value="Pili subunits"/>
    <property type="match status" value="1"/>
</dbReference>
<dbReference type="GO" id="GO:0005886">
    <property type="term" value="C:plasma membrane"/>
    <property type="evidence" value="ECO:0007669"/>
    <property type="project" value="UniProtKB-SubCell"/>
</dbReference>
<comment type="subcellular location">
    <subcellularLocation>
        <location evidence="1 10">Cell inner membrane</location>
    </subcellularLocation>
</comment>
<evidence type="ECO:0000256" key="9">
    <source>
        <dbReference type="ARBA" id="ARBA00023136"/>
    </source>
</evidence>
<protein>
    <recommendedName>
        <fullName evidence="10">Type II secretion system protein K</fullName>
    </recommendedName>
</protein>
<dbReference type="RefSeq" id="WP_163106027.1">
    <property type="nucleotide sequence ID" value="NZ_JAAAWO010000004.1"/>
</dbReference>
<keyword evidence="6 11" id="KW-0812">Transmembrane</keyword>
<dbReference type="InterPro" id="IPR049179">
    <property type="entry name" value="T2SSK_SAM-like_2nd"/>
</dbReference>
<dbReference type="InterPro" id="IPR038072">
    <property type="entry name" value="GspK_central_sf"/>
</dbReference>
<organism evidence="14 15">
    <name type="scientific">Alteromonas genovensis</name>
    <dbReference type="NCBI Taxonomy" id="471225"/>
    <lineage>
        <taxon>Bacteria</taxon>
        <taxon>Pseudomonadati</taxon>
        <taxon>Pseudomonadota</taxon>
        <taxon>Gammaproteobacteria</taxon>
        <taxon>Alteromonadales</taxon>
        <taxon>Alteromonadaceae</taxon>
        <taxon>Alteromonas/Salinimonas group</taxon>
        <taxon>Alteromonas</taxon>
    </lineage>
</organism>
<dbReference type="AlphaFoldDB" id="A0A6N9TE06"/>
<accession>A0A6N9TE06</accession>
<proteinExistence type="inferred from homology"/>
<feature type="domain" description="T2SS protein K first SAM-like" evidence="13">
    <location>
        <begin position="139"/>
        <end position="255"/>
    </location>
</feature>
<keyword evidence="3 10" id="KW-0813">Transport</keyword>
<feature type="domain" description="T2SS protein K second SAM-like" evidence="12">
    <location>
        <begin position="261"/>
        <end position="324"/>
    </location>
</feature>
<keyword evidence="15" id="KW-1185">Reference proteome</keyword>
<feature type="transmembrane region" description="Helical" evidence="11">
    <location>
        <begin position="45"/>
        <end position="62"/>
    </location>
</feature>
<dbReference type="Gene3D" id="1.10.40.60">
    <property type="entry name" value="EpsJ-like"/>
    <property type="match status" value="2"/>
</dbReference>
<evidence type="ECO:0000256" key="6">
    <source>
        <dbReference type="ARBA" id="ARBA00022692"/>
    </source>
</evidence>
<keyword evidence="8 11" id="KW-1133">Transmembrane helix</keyword>
<evidence type="ECO:0000256" key="2">
    <source>
        <dbReference type="ARBA" id="ARBA00007246"/>
    </source>
</evidence>
<evidence type="ECO:0000313" key="15">
    <source>
        <dbReference type="Proteomes" id="UP000471381"/>
    </source>
</evidence>
<dbReference type="Pfam" id="PF21687">
    <property type="entry name" value="T2SSK_1st"/>
    <property type="match status" value="1"/>
</dbReference>
<evidence type="ECO:0000256" key="10">
    <source>
        <dbReference type="PIRNR" id="PIRNR002786"/>
    </source>
</evidence>
<gene>
    <name evidence="14" type="primary">gspK</name>
    <name evidence="14" type="ORF">GTQ48_07645</name>
</gene>
<keyword evidence="9 10" id="KW-0472">Membrane</keyword>
<dbReference type="InterPro" id="IPR049031">
    <property type="entry name" value="T2SSK_SAM-like_1st"/>
</dbReference>
<comment type="similarity">
    <text evidence="2 10">Belongs to the GSP K family.</text>
</comment>
<evidence type="ECO:0000313" key="14">
    <source>
        <dbReference type="EMBL" id="NDW15390.1"/>
    </source>
</evidence>
<dbReference type="Pfam" id="PF03934">
    <property type="entry name" value="T2SSK"/>
    <property type="match status" value="1"/>
</dbReference>
<keyword evidence="5 10" id="KW-0997">Cell inner membrane</keyword>
<dbReference type="InterPro" id="IPR005628">
    <property type="entry name" value="GspK"/>
</dbReference>
<dbReference type="PANTHER" id="PTHR38831:SF1">
    <property type="entry name" value="TYPE II SECRETION SYSTEM PROTEIN K-RELATED"/>
    <property type="match status" value="1"/>
</dbReference>
<evidence type="ECO:0000256" key="7">
    <source>
        <dbReference type="ARBA" id="ARBA00022927"/>
    </source>
</evidence>
<dbReference type="PANTHER" id="PTHR38831">
    <property type="entry name" value="TYPE II SECRETION SYSTEM PROTEIN K"/>
    <property type="match status" value="1"/>
</dbReference>
<evidence type="ECO:0000259" key="12">
    <source>
        <dbReference type="Pfam" id="PF03934"/>
    </source>
</evidence>
<keyword evidence="7" id="KW-0653">Protein transport</keyword>
<comment type="caution">
    <text evidence="14">The sequence shown here is derived from an EMBL/GenBank/DDBJ whole genome shotgun (WGS) entry which is preliminary data.</text>
</comment>
<dbReference type="NCBIfam" id="NF037980">
    <property type="entry name" value="T2SS_GspK"/>
    <property type="match status" value="1"/>
</dbReference>
<evidence type="ECO:0000259" key="13">
    <source>
        <dbReference type="Pfam" id="PF21687"/>
    </source>
</evidence>
<dbReference type="InterPro" id="IPR045584">
    <property type="entry name" value="Pilin-like"/>
</dbReference>
<dbReference type="PIRSF" id="PIRSF002786">
    <property type="entry name" value="XcpX"/>
    <property type="match status" value="1"/>
</dbReference>
<dbReference type="Gene3D" id="3.30.1300.30">
    <property type="entry name" value="GSPII I/J protein-like"/>
    <property type="match status" value="1"/>
</dbReference>
<dbReference type="Proteomes" id="UP000471381">
    <property type="component" value="Unassembled WGS sequence"/>
</dbReference>
<evidence type="ECO:0000256" key="4">
    <source>
        <dbReference type="ARBA" id="ARBA00022475"/>
    </source>
</evidence>
<evidence type="ECO:0000256" key="3">
    <source>
        <dbReference type="ARBA" id="ARBA00022448"/>
    </source>
</evidence>
<sequence length="367" mass="40476">MKHSSYLKTSVENSTCVKSARLGSTRAKSSQRKAPRFQSPAKQKGVALMIVLMIVALVAVLATEMGTRLQLQVQRTMNLKDNNQAYWYALGAEAFARKSIKTLIEETPDKISLDQPWAQEFAYPLEGGGLTANLKDLRACFNLNAINSGDVGSIPNSSRDTTEAMDAFSSMLLALGIDGLDSYTADTFRDGLADWVDDDDNQRSLGAEDSEYESREFPYLAANGPLASTSELRIINGASPQWLGNVLPLVCVIPDNDELKINVNTLDEEEAPLLAGITGLDLQQATSLLANRPQEGWDEVDDFLNEPAIQALTLSNSRRDWFTVKTEYFILHTKTKYNKATFKLSTVFQVSTDNGVNILRREFGGTQ</sequence>
<dbReference type="SUPFAM" id="SSF158544">
    <property type="entry name" value="GspK insert domain-like"/>
    <property type="match status" value="2"/>
</dbReference>
<dbReference type="GO" id="GO:0009306">
    <property type="term" value="P:protein secretion"/>
    <property type="evidence" value="ECO:0007669"/>
    <property type="project" value="InterPro"/>
</dbReference>
<name>A0A6N9TE06_9ALTE</name>
<keyword evidence="4 10" id="KW-1003">Cell membrane</keyword>
<evidence type="ECO:0000256" key="8">
    <source>
        <dbReference type="ARBA" id="ARBA00022989"/>
    </source>
</evidence>
<reference evidence="14 15" key="1">
    <citation type="submission" date="2020-01" db="EMBL/GenBank/DDBJ databases">
        <title>Genomes of bacteria type strains.</title>
        <authorList>
            <person name="Chen J."/>
            <person name="Zhu S."/>
            <person name="Yang J."/>
        </authorList>
    </citation>
    <scope>NUCLEOTIDE SEQUENCE [LARGE SCALE GENOMIC DNA]</scope>
    <source>
        <strain evidence="14 15">LMG 24078</strain>
    </source>
</reference>
<evidence type="ECO:0000256" key="11">
    <source>
        <dbReference type="SAM" id="Phobius"/>
    </source>
</evidence>
<evidence type="ECO:0000256" key="1">
    <source>
        <dbReference type="ARBA" id="ARBA00004533"/>
    </source>
</evidence>
<evidence type="ECO:0000256" key="5">
    <source>
        <dbReference type="ARBA" id="ARBA00022519"/>
    </source>
</evidence>
<dbReference type="EMBL" id="JAAAWO010000004">
    <property type="protein sequence ID" value="NDW15390.1"/>
    <property type="molecule type" value="Genomic_DNA"/>
</dbReference>